<gene>
    <name evidence="3" type="ORF">NDU88_004875</name>
</gene>
<reference evidence="3" key="1">
    <citation type="journal article" date="2022" name="bioRxiv">
        <title>Sequencing and chromosome-scale assembly of the giantPleurodeles waltlgenome.</title>
        <authorList>
            <person name="Brown T."/>
            <person name="Elewa A."/>
            <person name="Iarovenko S."/>
            <person name="Subramanian E."/>
            <person name="Araus A.J."/>
            <person name="Petzold A."/>
            <person name="Susuki M."/>
            <person name="Suzuki K.-i.T."/>
            <person name="Hayashi T."/>
            <person name="Toyoda A."/>
            <person name="Oliveira C."/>
            <person name="Osipova E."/>
            <person name="Leigh N.D."/>
            <person name="Simon A."/>
            <person name="Yun M.H."/>
        </authorList>
    </citation>
    <scope>NUCLEOTIDE SEQUENCE</scope>
    <source>
        <strain evidence="3">20211129_DDA</strain>
        <tissue evidence="3">Liver</tissue>
    </source>
</reference>
<feature type="region of interest" description="Disordered" evidence="1">
    <location>
        <begin position="206"/>
        <end position="243"/>
    </location>
</feature>
<dbReference type="GO" id="GO:0005634">
    <property type="term" value="C:nucleus"/>
    <property type="evidence" value="ECO:0007669"/>
    <property type="project" value="TreeGrafter"/>
</dbReference>
<feature type="region of interest" description="Disordered" evidence="1">
    <location>
        <begin position="151"/>
        <end position="178"/>
    </location>
</feature>
<organism evidence="3 4">
    <name type="scientific">Pleurodeles waltl</name>
    <name type="common">Iberian ribbed newt</name>
    <dbReference type="NCBI Taxonomy" id="8319"/>
    <lineage>
        <taxon>Eukaryota</taxon>
        <taxon>Metazoa</taxon>
        <taxon>Chordata</taxon>
        <taxon>Craniata</taxon>
        <taxon>Vertebrata</taxon>
        <taxon>Euteleostomi</taxon>
        <taxon>Amphibia</taxon>
        <taxon>Batrachia</taxon>
        <taxon>Caudata</taxon>
        <taxon>Salamandroidea</taxon>
        <taxon>Salamandridae</taxon>
        <taxon>Pleurodelinae</taxon>
        <taxon>Pleurodeles</taxon>
    </lineage>
</organism>
<dbReference type="AlphaFoldDB" id="A0AAV7TAW0"/>
<dbReference type="InterPro" id="IPR001005">
    <property type="entry name" value="SANT/Myb"/>
</dbReference>
<dbReference type="EMBL" id="JANPWB010000007">
    <property type="protein sequence ID" value="KAJ1173033.1"/>
    <property type="molecule type" value="Genomic_DNA"/>
</dbReference>
<evidence type="ECO:0000256" key="1">
    <source>
        <dbReference type="SAM" id="MobiDB-lite"/>
    </source>
</evidence>
<feature type="compositionally biased region" description="Basic and acidic residues" evidence="1">
    <location>
        <begin position="1"/>
        <end position="30"/>
    </location>
</feature>
<dbReference type="PANTHER" id="PTHR23098:SF16">
    <property type="entry name" value="REGULATORY PROTEIN ZESTE"/>
    <property type="match status" value="1"/>
</dbReference>
<feature type="compositionally biased region" description="Polar residues" evidence="1">
    <location>
        <begin position="368"/>
        <end position="377"/>
    </location>
</feature>
<feature type="compositionally biased region" description="Polar residues" evidence="1">
    <location>
        <begin position="228"/>
        <end position="243"/>
    </location>
</feature>
<dbReference type="PROSITE" id="PS50090">
    <property type="entry name" value="MYB_LIKE"/>
    <property type="match status" value="1"/>
</dbReference>
<proteinExistence type="predicted"/>
<name>A0AAV7TAW0_PLEWA</name>
<sequence length="430" mass="48115">MDLRCHYRPQEDDSRPGTSQEDPHKNQDTFKKKRKCRFSAEEQKILVKEVTEHQHQLFVTSKLPISRREAIWQQIVDKINSVAEVHRTVIECKKRWHDCKCRTKEKMARNRKAALQTGGGSSAYQEALDHMEEMVTAVIPEEIVTEIQGQDSADYQETTHMQEEDGSPADMPVPDFPDDMDDEAINIPQETIQKVLDTLQTPPLVTRRSTEQAALAEDPPTTPIVRPASSNTAEDSDDTGTSFERTVVGVQQELAKEVRVGMQTMAASLEGLRSCMMSSGDQAAAMQDLTSILKGLQETVKEFSTAVRELPKHLAPQTFHCMHECNHDSLRADLAAYHRDEAAILKNQQALLAAVLPLRPSKGAATGMSDSTSSNTEVCVPPSQPTTTRTKQAKHTSEEEDMEQITFTRKMTRKHQSLPHGPHLPRSCAL</sequence>
<accession>A0AAV7TAW0</accession>
<protein>
    <recommendedName>
        <fullName evidence="2">Myb-like domain-containing protein</fullName>
    </recommendedName>
</protein>
<keyword evidence="4" id="KW-1185">Reference proteome</keyword>
<dbReference type="Pfam" id="PF13873">
    <property type="entry name" value="Myb_DNA-bind_5"/>
    <property type="match status" value="1"/>
</dbReference>
<dbReference type="Proteomes" id="UP001066276">
    <property type="component" value="Chromosome 4_1"/>
</dbReference>
<evidence type="ECO:0000313" key="4">
    <source>
        <dbReference type="Proteomes" id="UP001066276"/>
    </source>
</evidence>
<feature type="region of interest" description="Disordered" evidence="1">
    <location>
        <begin position="1"/>
        <end position="33"/>
    </location>
</feature>
<evidence type="ECO:0000259" key="2">
    <source>
        <dbReference type="PROSITE" id="PS50090"/>
    </source>
</evidence>
<dbReference type="Gene3D" id="1.10.10.60">
    <property type="entry name" value="Homeodomain-like"/>
    <property type="match status" value="1"/>
</dbReference>
<dbReference type="PANTHER" id="PTHR23098">
    <property type="entry name" value="AGAP001331-PA-RELATED"/>
    <property type="match status" value="1"/>
</dbReference>
<evidence type="ECO:0000313" key="3">
    <source>
        <dbReference type="EMBL" id="KAJ1173033.1"/>
    </source>
</evidence>
<comment type="caution">
    <text evidence="3">The sequence shown here is derived from an EMBL/GenBank/DDBJ whole genome shotgun (WGS) entry which is preliminary data.</text>
</comment>
<dbReference type="InterPro" id="IPR028002">
    <property type="entry name" value="Myb_DNA-bind_5"/>
</dbReference>
<feature type="domain" description="Myb-like" evidence="2">
    <location>
        <begin position="30"/>
        <end position="97"/>
    </location>
</feature>
<feature type="region of interest" description="Disordered" evidence="1">
    <location>
        <begin position="364"/>
        <end position="401"/>
    </location>
</feature>